<dbReference type="AlphaFoldDB" id="A0A381NLR8"/>
<evidence type="ECO:0000313" key="1">
    <source>
        <dbReference type="EMBL" id="SUZ55556.1"/>
    </source>
</evidence>
<dbReference type="EMBL" id="UINC01000447">
    <property type="protein sequence ID" value="SUZ55556.1"/>
    <property type="molecule type" value="Genomic_DNA"/>
</dbReference>
<reference evidence="1" key="1">
    <citation type="submission" date="2018-05" db="EMBL/GenBank/DDBJ databases">
        <authorList>
            <person name="Lanie J.A."/>
            <person name="Ng W.-L."/>
            <person name="Kazmierczak K.M."/>
            <person name="Andrzejewski T.M."/>
            <person name="Davidsen T.M."/>
            <person name="Wayne K.J."/>
            <person name="Tettelin H."/>
            <person name="Glass J.I."/>
            <person name="Rusch D."/>
            <person name="Podicherti R."/>
            <person name="Tsui H.-C.T."/>
            <person name="Winkler M.E."/>
        </authorList>
    </citation>
    <scope>NUCLEOTIDE SEQUENCE</scope>
</reference>
<sequence length="45" mass="4729">MLNVPGTPGVTANDIKAMAMLAAQNQTPDLPRRTVVLRVRPGIGS</sequence>
<proteinExistence type="predicted"/>
<gene>
    <name evidence="1" type="ORF">METZ01_LOCUS8410</name>
</gene>
<name>A0A381NLR8_9ZZZZ</name>
<protein>
    <submittedName>
        <fullName evidence="1">Uncharacterized protein</fullName>
    </submittedName>
</protein>
<organism evidence="1">
    <name type="scientific">marine metagenome</name>
    <dbReference type="NCBI Taxonomy" id="408172"/>
    <lineage>
        <taxon>unclassified sequences</taxon>
        <taxon>metagenomes</taxon>
        <taxon>ecological metagenomes</taxon>
    </lineage>
</organism>
<accession>A0A381NLR8</accession>